<dbReference type="InterPro" id="IPR011611">
    <property type="entry name" value="PfkB_dom"/>
</dbReference>
<evidence type="ECO:0000256" key="2">
    <source>
        <dbReference type="ARBA" id="ARBA00022679"/>
    </source>
</evidence>
<evidence type="ECO:0000256" key="1">
    <source>
        <dbReference type="ARBA" id="ARBA00010688"/>
    </source>
</evidence>
<dbReference type="Gene3D" id="3.40.1190.20">
    <property type="match status" value="1"/>
</dbReference>
<evidence type="ECO:0000259" key="4">
    <source>
        <dbReference type="Pfam" id="PF00294"/>
    </source>
</evidence>
<dbReference type="PATRIC" id="fig|33881.3.peg.1339"/>
<dbReference type="CDD" id="cd01166">
    <property type="entry name" value="KdgK"/>
    <property type="match status" value="1"/>
</dbReference>
<evidence type="ECO:0000313" key="6">
    <source>
        <dbReference type="Proteomes" id="UP000078252"/>
    </source>
</evidence>
<keyword evidence="3" id="KW-0418">Kinase</keyword>
<name>A0A175RYQ7_9MICO</name>
<sequence>MLLLSGRSVGAVPDLDTMHVDTGGAESNVAIGLVRAGVPATWVGRVGTDPAGDRVVADVRGAGVDVVAVPDADRSTGLMMKERLADGRTRVTYHRRGSAGSAIGPEDVPAGLVEQAALVHLSGISLALSDRSRATVDAVLDRAEAAGVPVSFDVNHRPKLVDPDSARRHYRAVVERSTVVFASDDEARLVLGREERRDDEDDLARGLAALARGTAVVKLGSRGAVAAVDGVLHRRAATPVRVVDPVGAGDAFVAGWLAAVLTGAAPAEALDRAADAGALACTVASDWRLPDPDTVVSVTDAPEIDHAVHDRVDR</sequence>
<dbReference type="GO" id="GO:0016301">
    <property type="term" value="F:kinase activity"/>
    <property type="evidence" value="ECO:0007669"/>
    <property type="project" value="UniProtKB-KW"/>
</dbReference>
<dbReference type="Pfam" id="PF00294">
    <property type="entry name" value="PfkB"/>
    <property type="match status" value="1"/>
</dbReference>
<dbReference type="InterPro" id="IPR052700">
    <property type="entry name" value="Carb_kinase_PfkB-like"/>
</dbReference>
<accession>A0A175RYQ7</accession>
<evidence type="ECO:0000256" key="3">
    <source>
        <dbReference type="ARBA" id="ARBA00022777"/>
    </source>
</evidence>
<organism evidence="5 6">
    <name type="scientific">Curtobacterium luteum</name>
    <dbReference type="NCBI Taxonomy" id="33881"/>
    <lineage>
        <taxon>Bacteria</taxon>
        <taxon>Bacillati</taxon>
        <taxon>Actinomycetota</taxon>
        <taxon>Actinomycetes</taxon>
        <taxon>Micrococcales</taxon>
        <taxon>Microbacteriaceae</taxon>
        <taxon>Curtobacterium</taxon>
    </lineage>
</organism>
<dbReference type="SUPFAM" id="SSF53613">
    <property type="entry name" value="Ribokinase-like"/>
    <property type="match status" value="1"/>
</dbReference>
<dbReference type="Proteomes" id="UP000078252">
    <property type="component" value="Unassembled WGS sequence"/>
</dbReference>
<comment type="caution">
    <text evidence="5">The sequence shown here is derived from an EMBL/GenBank/DDBJ whole genome shotgun (WGS) entry which is preliminary data.</text>
</comment>
<proteinExistence type="inferred from homology"/>
<dbReference type="STRING" id="33881.NS184_05315"/>
<dbReference type="InterPro" id="IPR029056">
    <property type="entry name" value="Ribokinase-like"/>
</dbReference>
<dbReference type="PANTHER" id="PTHR43320:SF2">
    <property type="entry name" value="2-DEHYDRO-3-DEOXYGLUCONOKINASE_2-DEHYDRO-3-DEOXYGALACTONOKINASE"/>
    <property type="match status" value="1"/>
</dbReference>
<protein>
    <recommendedName>
        <fullName evidence="4">Carbohydrate kinase PfkB domain-containing protein</fullName>
    </recommendedName>
</protein>
<dbReference type="PANTHER" id="PTHR43320">
    <property type="entry name" value="SUGAR KINASE"/>
    <property type="match status" value="1"/>
</dbReference>
<dbReference type="EMBL" id="LDQC01000027">
    <property type="protein sequence ID" value="KTR08757.1"/>
    <property type="molecule type" value="Genomic_DNA"/>
</dbReference>
<keyword evidence="2" id="KW-0808">Transferase</keyword>
<reference evidence="5 6" key="1">
    <citation type="journal article" date="2016" name="Front. Microbiol.">
        <title>Genomic Resource of Rice Seed Associated Bacteria.</title>
        <authorList>
            <person name="Midha S."/>
            <person name="Bansal K."/>
            <person name="Sharma S."/>
            <person name="Kumar N."/>
            <person name="Patil P.P."/>
            <person name="Chaudhry V."/>
            <person name="Patil P.B."/>
        </authorList>
    </citation>
    <scope>NUCLEOTIDE SEQUENCE [LARGE SCALE GENOMIC DNA]</scope>
    <source>
        <strain evidence="5 6">NS184</strain>
    </source>
</reference>
<comment type="similarity">
    <text evidence="1">Belongs to the carbohydrate kinase PfkB family.</text>
</comment>
<evidence type="ECO:0000313" key="5">
    <source>
        <dbReference type="EMBL" id="KTR08757.1"/>
    </source>
</evidence>
<gene>
    <name evidence="5" type="ORF">NS184_05315</name>
</gene>
<feature type="domain" description="Carbohydrate kinase PfkB" evidence="4">
    <location>
        <begin position="15"/>
        <end position="284"/>
    </location>
</feature>
<dbReference type="AlphaFoldDB" id="A0A175RYQ7"/>